<evidence type="ECO:0000313" key="3">
    <source>
        <dbReference type="Proteomes" id="UP000031516"/>
    </source>
</evidence>
<dbReference type="Proteomes" id="UP000031516">
    <property type="component" value="Unassembled WGS sequence"/>
</dbReference>
<dbReference type="Pfam" id="PF21203">
    <property type="entry name" value="ECM10"/>
    <property type="match status" value="1"/>
</dbReference>
<comment type="caution">
    <text evidence="2">The sequence shown here is derived from an EMBL/GenBank/DDBJ whole genome shotgun (WGS) entry which is preliminary data.</text>
</comment>
<protein>
    <submittedName>
        <fullName evidence="2">WGS project CCBQ000000000 data, contig 00012</fullName>
    </submittedName>
</protein>
<feature type="signal peptide" evidence="1">
    <location>
        <begin position="1"/>
        <end position="18"/>
    </location>
</feature>
<keyword evidence="3" id="KW-1185">Reference proteome</keyword>
<reference evidence="2 3" key="1">
    <citation type="submission" date="2014-03" db="EMBL/GenBank/DDBJ databases">
        <title>The genome of Kluyveromyces dobzhanskii.</title>
        <authorList>
            <person name="Nystedt B."/>
            <person name="Astrom S."/>
        </authorList>
    </citation>
    <scope>NUCLEOTIDE SEQUENCE [LARGE SCALE GENOMIC DNA]</scope>
    <source>
        <strain evidence="2 3">CBS 2104</strain>
    </source>
</reference>
<evidence type="ECO:0000313" key="2">
    <source>
        <dbReference type="EMBL" id="CDO92588.1"/>
    </source>
</evidence>
<dbReference type="OrthoDB" id="1894652at2759"/>
<dbReference type="AlphaFoldDB" id="A0A0A8L380"/>
<feature type="chain" id="PRO_5002055940" evidence="1">
    <location>
        <begin position="19"/>
        <end position="186"/>
    </location>
</feature>
<keyword evidence="1" id="KW-0732">Signal</keyword>
<sequence>MWQEFQILLVLFIHLSAALQGTGDLYLLDHSNERHNLAILEISDEFGAKLDLIEDTIVHGKYRVCGTFQEYYDECFSFTEINHRLSHELELLVIGDKVVKMSLHWDGAIDGITPVIKEVGKGAVPESFKLRKRTMTYESKKKAERKNTGTAAFEEDLVEEKTFVQKNWKFIVLGVICYAFVSSGSK</sequence>
<gene>
    <name evidence="2" type="ORF">KLDO_g904</name>
</gene>
<dbReference type="EMBL" id="CCBQ010000016">
    <property type="protein sequence ID" value="CDO92588.1"/>
    <property type="molecule type" value="Genomic_DNA"/>
</dbReference>
<proteinExistence type="predicted"/>
<organism evidence="2 3">
    <name type="scientific">Kluyveromyces dobzhanskii CBS 2104</name>
    <dbReference type="NCBI Taxonomy" id="1427455"/>
    <lineage>
        <taxon>Eukaryota</taxon>
        <taxon>Fungi</taxon>
        <taxon>Dikarya</taxon>
        <taxon>Ascomycota</taxon>
        <taxon>Saccharomycotina</taxon>
        <taxon>Saccharomycetes</taxon>
        <taxon>Saccharomycetales</taxon>
        <taxon>Saccharomycetaceae</taxon>
        <taxon>Kluyveromyces</taxon>
    </lineage>
</organism>
<name>A0A0A8L380_9SACH</name>
<accession>A0A0A8L380</accession>
<evidence type="ECO:0000256" key="1">
    <source>
        <dbReference type="SAM" id="SignalP"/>
    </source>
</evidence>